<dbReference type="AlphaFoldDB" id="A0AAW2ZBS6"/>
<accession>A0AAW2ZBS6</accession>
<feature type="region of interest" description="Disordered" evidence="1">
    <location>
        <begin position="189"/>
        <end position="217"/>
    </location>
</feature>
<evidence type="ECO:0000256" key="2">
    <source>
        <dbReference type="SAM" id="SignalP"/>
    </source>
</evidence>
<dbReference type="Pfam" id="PF10681">
    <property type="entry name" value="Rot1"/>
    <property type="match status" value="1"/>
</dbReference>
<feature type="signal peptide" evidence="2">
    <location>
        <begin position="1"/>
        <end position="21"/>
    </location>
</feature>
<reference evidence="3 4" key="1">
    <citation type="submission" date="2024-03" db="EMBL/GenBank/DDBJ databases">
        <title>The Acrasis kona genome and developmental transcriptomes reveal deep origins of eukaryotic multicellular pathways.</title>
        <authorList>
            <person name="Sheikh S."/>
            <person name="Fu C.-J."/>
            <person name="Brown M.W."/>
            <person name="Baldauf S.L."/>
        </authorList>
    </citation>
    <scope>NUCLEOTIDE SEQUENCE [LARGE SCALE GENOMIC DNA]</scope>
    <source>
        <strain evidence="3 4">ATCC MYA-3509</strain>
    </source>
</reference>
<proteinExistence type="predicted"/>
<comment type="caution">
    <text evidence="3">The sequence shown here is derived from an EMBL/GenBank/DDBJ whole genome shotgun (WGS) entry which is preliminary data.</text>
</comment>
<protein>
    <submittedName>
        <fullName evidence="3">Rot1</fullName>
    </submittedName>
</protein>
<evidence type="ECO:0000313" key="3">
    <source>
        <dbReference type="EMBL" id="KAL0486808.1"/>
    </source>
</evidence>
<keyword evidence="2" id="KW-0732">Signal</keyword>
<dbReference type="InterPro" id="IPR019623">
    <property type="entry name" value="Rot1"/>
</dbReference>
<feature type="compositionally biased region" description="Polar residues" evidence="1">
    <location>
        <begin position="189"/>
        <end position="210"/>
    </location>
</feature>
<evidence type="ECO:0000256" key="1">
    <source>
        <dbReference type="SAM" id="MobiDB-lite"/>
    </source>
</evidence>
<organism evidence="3 4">
    <name type="scientific">Acrasis kona</name>
    <dbReference type="NCBI Taxonomy" id="1008807"/>
    <lineage>
        <taxon>Eukaryota</taxon>
        <taxon>Discoba</taxon>
        <taxon>Heterolobosea</taxon>
        <taxon>Tetramitia</taxon>
        <taxon>Eutetramitia</taxon>
        <taxon>Acrasidae</taxon>
        <taxon>Acrasis</taxon>
    </lineage>
</organism>
<dbReference type="GO" id="GO:0005783">
    <property type="term" value="C:endoplasmic reticulum"/>
    <property type="evidence" value="ECO:0007669"/>
    <property type="project" value="InterPro"/>
</dbReference>
<feature type="chain" id="PRO_5043553961" evidence="2">
    <location>
        <begin position="22"/>
        <end position="236"/>
    </location>
</feature>
<dbReference type="Proteomes" id="UP001431209">
    <property type="component" value="Unassembled WGS sequence"/>
</dbReference>
<evidence type="ECO:0000313" key="4">
    <source>
        <dbReference type="Proteomes" id="UP001431209"/>
    </source>
</evidence>
<name>A0AAW2ZBS6_9EUKA</name>
<sequence>MNKTFVSATIAVIITAVAVRAQVDPGLQGKWQSGGASASQYYDPSTGSYAPTSGTGFGYTFNNGRFTQYNLLQVTSYSCTTTLFLYQRGRVDKINDNTIRLSPIRGGIRKFQITCSRRDETVEYANYKIYQWSKEVDEYGTTNLYLNEVYRNGTLAPPLIYRADNTPATTLDFDVSGAMPNVVFNSASGTLSNTETGSGDNTYQPQQTPNSRSSSSSVTTSVGLIVVILAWCLTFM</sequence>
<dbReference type="EMBL" id="JAOPGA020001267">
    <property type="protein sequence ID" value="KAL0486808.1"/>
    <property type="molecule type" value="Genomic_DNA"/>
</dbReference>
<gene>
    <name evidence="3" type="ORF">AKO1_001156</name>
</gene>
<dbReference type="GO" id="GO:0006458">
    <property type="term" value="P:'de novo' protein folding"/>
    <property type="evidence" value="ECO:0007669"/>
    <property type="project" value="InterPro"/>
</dbReference>
<keyword evidence="4" id="KW-1185">Reference proteome</keyword>